<feature type="domain" description="UspA" evidence="3">
    <location>
        <begin position="154"/>
        <end position="288"/>
    </location>
</feature>
<name>A0A4Q5IZ77_9ACTN</name>
<dbReference type="Proteomes" id="UP000291189">
    <property type="component" value="Unassembled WGS sequence"/>
</dbReference>
<proteinExistence type="inferred from homology"/>
<dbReference type="InterPro" id="IPR014729">
    <property type="entry name" value="Rossmann-like_a/b/a_fold"/>
</dbReference>
<reference evidence="4 5" key="1">
    <citation type="submission" date="2019-01" db="EMBL/GenBank/DDBJ databases">
        <title>Nocardioides guangzhouensis sp. nov., an actinobacterium isolated from soil.</title>
        <authorList>
            <person name="Fu Y."/>
            <person name="Cai Y."/>
            <person name="Lin Z."/>
            <person name="Chen P."/>
        </authorList>
    </citation>
    <scope>NUCLEOTIDE SEQUENCE [LARGE SCALE GENOMIC DNA]</scope>
    <source>
        <strain evidence="4 5">NBRC 105384</strain>
    </source>
</reference>
<organism evidence="4 5">
    <name type="scientific">Nocardioides iriomotensis</name>
    <dbReference type="NCBI Taxonomy" id="715784"/>
    <lineage>
        <taxon>Bacteria</taxon>
        <taxon>Bacillati</taxon>
        <taxon>Actinomycetota</taxon>
        <taxon>Actinomycetes</taxon>
        <taxon>Propionibacteriales</taxon>
        <taxon>Nocardioidaceae</taxon>
        <taxon>Nocardioides</taxon>
    </lineage>
</organism>
<keyword evidence="5" id="KW-1185">Reference proteome</keyword>
<dbReference type="SUPFAM" id="SSF52402">
    <property type="entry name" value="Adenine nucleotide alpha hydrolases-like"/>
    <property type="match status" value="2"/>
</dbReference>
<feature type="compositionally biased region" description="Low complexity" evidence="2">
    <location>
        <begin position="308"/>
        <end position="320"/>
    </location>
</feature>
<protein>
    <submittedName>
        <fullName evidence="4">Universal stress protein</fullName>
    </submittedName>
</protein>
<sequence>MNGNTRAVVVAVDGTAGSAGALRYAADEAGRRGAPLRIVHVSPTYVPLTPMLPYVPDDLTAAGRAVLSEAEAAVSESSEPGALRVETALLSGGRVSEIVTAGDGAGLLVLGRETRHGLDRWLLGATTAAVAAHASVPAVAVPADWTPTTTRGMVVVGVKSSHGAATLLEHAFAAASARGATLRVVHAWSLPDPYGDRIEQRTHAAQWLTASRMQIDRLLDPLRDRYADVPVEVVVLHEQPARALLGQADHADLVVLLRSPSTLVPVRHLGTTARALLAHATAPVEIVPAVGVQPATRSTADPVARPVATSTSAPSSSSNG</sequence>
<dbReference type="InterPro" id="IPR006016">
    <property type="entry name" value="UspA"/>
</dbReference>
<evidence type="ECO:0000259" key="3">
    <source>
        <dbReference type="Pfam" id="PF00582"/>
    </source>
</evidence>
<dbReference type="PANTHER" id="PTHR46268">
    <property type="entry name" value="STRESS RESPONSE PROTEIN NHAX"/>
    <property type="match status" value="1"/>
</dbReference>
<comment type="caution">
    <text evidence="4">The sequence shown here is derived from an EMBL/GenBank/DDBJ whole genome shotgun (WGS) entry which is preliminary data.</text>
</comment>
<accession>A0A4Q5IZ77</accession>
<evidence type="ECO:0000256" key="1">
    <source>
        <dbReference type="ARBA" id="ARBA00008791"/>
    </source>
</evidence>
<dbReference type="OrthoDB" id="5143389at2"/>
<dbReference type="PRINTS" id="PR01438">
    <property type="entry name" value="UNVRSLSTRESS"/>
</dbReference>
<dbReference type="EMBL" id="SDPU01000023">
    <property type="protein sequence ID" value="RYU11507.1"/>
    <property type="molecule type" value="Genomic_DNA"/>
</dbReference>
<comment type="similarity">
    <text evidence="1">Belongs to the universal stress protein A family.</text>
</comment>
<dbReference type="Pfam" id="PF00582">
    <property type="entry name" value="Usp"/>
    <property type="match status" value="2"/>
</dbReference>
<evidence type="ECO:0000256" key="2">
    <source>
        <dbReference type="SAM" id="MobiDB-lite"/>
    </source>
</evidence>
<gene>
    <name evidence="4" type="ORF">ETU37_13115</name>
</gene>
<dbReference type="InterPro" id="IPR006015">
    <property type="entry name" value="Universal_stress_UspA"/>
</dbReference>
<dbReference type="Gene3D" id="3.40.50.620">
    <property type="entry name" value="HUPs"/>
    <property type="match status" value="2"/>
</dbReference>
<evidence type="ECO:0000313" key="4">
    <source>
        <dbReference type="EMBL" id="RYU11507.1"/>
    </source>
</evidence>
<feature type="region of interest" description="Disordered" evidence="2">
    <location>
        <begin position="297"/>
        <end position="320"/>
    </location>
</feature>
<evidence type="ECO:0000313" key="5">
    <source>
        <dbReference type="Proteomes" id="UP000291189"/>
    </source>
</evidence>
<dbReference type="CDD" id="cd00293">
    <property type="entry name" value="USP-like"/>
    <property type="match status" value="1"/>
</dbReference>
<dbReference type="AlphaFoldDB" id="A0A4Q5IZ77"/>
<dbReference type="PANTHER" id="PTHR46268:SF6">
    <property type="entry name" value="UNIVERSAL STRESS PROTEIN UP12"/>
    <property type="match status" value="1"/>
</dbReference>
<feature type="domain" description="UspA" evidence="3">
    <location>
        <begin position="6"/>
        <end position="142"/>
    </location>
</feature>
<dbReference type="RefSeq" id="WP_129987782.1">
    <property type="nucleotide sequence ID" value="NZ_SDPU01000023.1"/>
</dbReference>